<evidence type="ECO:0000256" key="8">
    <source>
        <dbReference type="ARBA" id="ARBA00023136"/>
    </source>
</evidence>
<keyword evidence="6 10" id="KW-1133">Transmembrane helix</keyword>
<evidence type="ECO:0000313" key="11">
    <source>
        <dbReference type="EMBL" id="CQR54502.1"/>
    </source>
</evidence>
<dbReference type="EMBL" id="LN831776">
    <property type="protein sequence ID" value="CQR54502.1"/>
    <property type="molecule type" value="Genomic_DNA"/>
</dbReference>
<proteinExistence type="inferred from homology"/>
<accession>A0A0E4HCE6</accession>
<dbReference type="NCBIfam" id="NF002780">
    <property type="entry name" value="PRK02898.1"/>
    <property type="match status" value="1"/>
</dbReference>
<reference evidence="12" key="1">
    <citation type="submission" date="2015-03" db="EMBL/GenBank/DDBJ databases">
        <authorList>
            <person name="Wibberg D."/>
        </authorList>
    </citation>
    <scope>NUCLEOTIDE SEQUENCE [LARGE SCALE GENOMIC DNA]</scope>
</reference>
<dbReference type="HAMAP" id="MF_00330">
    <property type="entry name" value="CbiN"/>
    <property type="match status" value="1"/>
</dbReference>
<evidence type="ECO:0000256" key="7">
    <source>
        <dbReference type="ARBA" id="ARBA00023065"/>
    </source>
</evidence>
<dbReference type="GO" id="GO:0015087">
    <property type="term" value="F:cobalt ion transmembrane transporter activity"/>
    <property type="evidence" value="ECO:0007669"/>
    <property type="project" value="UniProtKB-UniRule"/>
</dbReference>
<dbReference type="KEGG" id="pri:PRIO_2093"/>
<gene>
    <name evidence="10" type="primary">cbiN</name>
    <name evidence="11" type="ORF">PRIO_2093</name>
</gene>
<dbReference type="STRING" id="483937.AMQ84_10000"/>
<evidence type="ECO:0000256" key="10">
    <source>
        <dbReference type="HAMAP-Rule" id="MF_00330"/>
    </source>
</evidence>
<dbReference type="Pfam" id="PF02553">
    <property type="entry name" value="CbiN"/>
    <property type="match status" value="1"/>
</dbReference>
<comment type="pathway">
    <text evidence="10">Cofactor biosynthesis; adenosylcobalamin biosynthesis.</text>
</comment>
<keyword evidence="2 10" id="KW-0813">Transport</keyword>
<name>A0A0E4HCE6_9BACL</name>
<keyword evidence="1 10" id="KW-0171">Cobalt transport</keyword>
<keyword evidence="8 10" id="KW-0472">Membrane</keyword>
<dbReference type="AlphaFoldDB" id="A0A0E4HCE6"/>
<comment type="caution">
    <text evidence="10">Lacks conserved residue(s) required for the propagation of feature annotation.</text>
</comment>
<comment type="subcellular location">
    <subcellularLocation>
        <location evidence="10">Cell membrane</location>
        <topology evidence="10">Multi-pass membrane protein</topology>
    </subcellularLocation>
</comment>
<keyword evidence="5 10" id="KW-0812">Transmembrane</keyword>
<dbReference type="PANTHER" id="PTHR38662">
    <property type="entry name" value="COBALT TRANSPORT PROTEIN CBIN"/>
    <property type="match status" value="1"/>
</dbReference>
<sequence>MKIKNKWKNLLMLLAVVLLVVLPLLFVNGEFGGADDAAEGAITEIDPAYKPWFKPLAELPGETESMLFALQAAIGAGVIGYTLGLLKGRQGRQKLNDQKN</sequence>
<comment type="subunit">
    <text evidence="10">Forms an energy-coupling factor (ECF) transporter complex composed of an ATP-binding protein (A component, CbiO), a transmembrane protein (T component, CbiQ) and 2 possible substrate-capture proteins (S components, CbiM and CbiN) of unknown stoichimetry.</text>
</comment>
<evidence type="ECO:0000256" key="1">
    <source>
        <dbReference type="ARBA" id="ARBA00022426"/>
    </source>
</evidence>
<evidence type="ECO:0000256" key="4">
    <source>
        <dbReference type="ARBA" id="ARBA00022573"/>
    </source>
</evidence>
<comment type="similarity">
    <text evidence="10">Belongs to the CbiN family.</text>
</comment>
<evidence type="ECO:0000256" key="5">
    <source>
        <dbReference type="ARBA" id="ARBA00022692"/>
    </source>
</evidence>
<comment type="function">
    <text evidence="10">Part of the energy-coupling factor (ECF) transporter complex CbiMNOQ involved in cobalt import.</text>
</comment>
<dbReference type="GO" id="GO:0009236">
    <property type="term" value="P:cobalamin biosynthetic process"/>
    <property type="evidence" value="ECO:0007669"/>
    <property type="project" value="UniProtKB-UniRule"/>
</dbReference>
<dbReference type="InterPro" id="IPR003705">
    <property type="entry name" value="CbiN"/>
</dbReference>
<dbReference type="PANTHER" id="PTHR38662:SF1">
    <property type="entry name" value="COBALT TRANSPORT PROTEIN CBIN"/>
    <property type="match status" value="1"/>
</dbReference>
<evidence type="ECO:0000256" key="9">
    <source>
        <dbReference type="ARBA" id="ARBA00023285"/>
    </source>
</evidence>
<evidence type="ECO:0000256" key="3">
    <source>
        <dbReference type="ARBA" id="ARBA00022475"/>
    </source>
</evidence>
<dbReference type="Proteomes" id="UP000033163">
    <property type="component" value="Chromosome I"/>
</dbReference>
<dbReference type="PATRIC" id="fig|1073571.4.peg.2207"/>
<keyword evidence="9 10" id="KW-0170">Cobalt</keyword>
<keyword evidence="4 10" id="KW-0169">Cobalamin biosynthesis</keyword>
<protein>
    <recommendedName>
        <fullName evidence="10">Cobalt transport protein CbiN</fullName>
    </recommendedName>
    <alternativeName>
        <fullName evidence="10">Energy-coupling factor transporter probable substrate-capture protein CbiN</fullName>
        <shortName evidence="10">ECF transporter S component CbiN</shortName>
    </alternativeName>
</protein>
<evidence type="ECO:0000313" key="12">
    <source>
        <dbReference type="Proteomes" id="UP000033163"/>
    </source>
</evidence>
<feature type="transmembrane region" description="Helical" evidence="10">
    <location>
        <begin position="66"/>
        <end position="86"/>
    </location>
</feature>
<dbReference type="HOGENOM" id="CLU_136197_2_0_9"/>
<evidence type="ECO:0000256" key="2">
    <source>
        <dbReference type="ARBA" id="ARBA00022448"/>
    </source>
</evidence>
<organism evidence="11 12">
    <name type="scientific">Paenibacillus riograndensis SBR5</name>
    <dbReference type="NCBI Taxonomy" id="1073571"/>
    <lineage>
        <taxon>Bacteria</taxon>
        <taxon>Bacillati</taxon>
        <taxon>Bacillota</taxon>
        <taxon>Bacilli</taxon>
        <taxon>Bacillales</taxon>
        <taxon>Paenibacillaceae</taxon>
        <taxon>Paenibacillus</taxon>
        <taxon>Paenibacillus sonchi group</taxon>
    </lineage>
</organism>
<keyword evidence="3 10" id="KW-1003">Cell membrane</keyword>
<dbReference type="GO" id="GO:0005886">
    <property type="term" value="C:plasma membrane"/>
    <property type="evidence" value="ECO:0007669"/>
    <property type="project" value="UniProtKB-SubCell"/>
</dbReference>
<evidence type="ECO:0000256" key="6">
    <source>
        <dbReference type="ARBA" id="ARBA00022989"/>
    </source>
</evidence>
<keyword evidence="7 10" id="KW-0406">Ion transport</keyword>
<dbReference type="UniPathway" id="UPA00148"/>